<dbReference type="CDD" id="cd03890">
    <property type="entry name" value="M20_pepD"/>
    <property type="match status" value="1"/>
</dbReference>
<sequence length="484" mass="53955">MKDINTLLENRTFYYFDKLTKIPRCSFEEEKIRDYLIKFAKEHNLEYKTDDIGNVVIIKEATKGYEDVDSIILQGHMDMVCEKTPECTIDFSKDAIKYEIDGDFIIARETTLGADNGIAVAMTLALLEADEYKHPKIEALFTVNEESGMTGAANLEKGMVTSKRLLNIDSEAEGVGCISCAGAERDLIKLKKEYKELDKDKNIYEIIVNGLKGGHSGQEIQVGLGNAVKILGRSLYRLFEKVDGDLIEIEGGAKPNAIPRYAKAIVAVNEDDIKKIQDVIVELNSNFVRELGKVDPDVRLNFEKSKLRSDKAFTDDLKNNIVSLLNILPNGVIAMSKNIHGLVETSVNLGVIENKEDSVNIISNIRSSVQSSKEYIGLVNKIAAENFGAEIEIMTKYPAWEYKENSPLREVAKKSYKEVSGKEFKLEAIHAGLECGIFVETIGDIDMLSIGPNMKGVHAPGEHLSISSTERVFDFLIKILENLK</sequence>
<dbReference type="PRINTS" id="PR00934">
    <property type="entry name" value="XHISDIPTASE"/>
</dbReference>
<dbReference type="NCBIfam" id="TIGR01893">
    <property type="entry name" value="aa-his-dipept"/>
    <property type="match status" value="1"/>
</dbReference>
<proteinExistence type="predicted"/>
<protein>
    <submittedName>
        <fullName evidence="2">Aminoacyl-histidine dipeptidase</fullName>
    </submittedName>
</protein>
<dbReference type="RefSeq" id="WP_349187451.1">
    <property type="nucleotide sequence ID" value="NZ_JBBNPP010000001.1"/>
</dbReference>
<dbReference type="EMBL" id="JBBNPP010000001">
    <property type="protein sequence ID" value="MEQ3345816.1"/>
    <property type="molecule type" value="Genomic_DNA"/>
</dbReference>
<dbReference type="Pfam" id="PF01546">
    <property type="entry name" value="Peptidase_M20"/>
    <property type="match status" value="1"/>
</dbReference>
<dbReference type="InterPro" id="IPR002933">
    <property type="entry name" value="Peptidase_M20"/>
</dbReference>
<evidence type="ECO:0000313" key="3">
    <source>
        <dbReference type="Proteomes" id="UP001491691"/>
    </source>
</evidence>
<dbReference type="Pfam" id="PF07687">
    <property type="entry name" value="M20_dimer"/>
    <property type="match status" value="1"/>
</dbReference>
<gene>
    <name evidence="2" type="ORF">AAA073_00040</name>
</gene>
<name>A0ABV1IY40_9FIRM</name>
<evidence type="ECO:0000313" key="2">
    <source>
        <dbReference type="EMBL" id="MEQ3345816.1"/>
    </source>
</evidence>
<organism evidence="2 3">
    <name type="scientific">Peptoniphilus senegalensis</name>
    <dbReference type="NCBI Taxonomy" id="1465757"/>
    <lineage>
        <taxon>Bacteria</taxon>
        <taxon>Bacillati</taxon>
        <taxon>Bacillota</taxon>
        <taxon>Tissierellia</taxon>
        <taxon>Tissierellales</taxon>
        <taxon>Peptoniphilaceae</taxon>
        <taxon>Peptoniphilus</taxon>
    </lineage>
</organism>
<dbReference type="PANTHER" id="PTHR43501">
    <property type="entry name" value="CYTOSOL NON-SPECIFIC DIPEPTIDASE"/>
    <property type="match status" value="1"/>
</dbReference>
<reference evidence="2 3" key="1">
    <citation type="submission" date="2024-04" db="EMBL/GenBank/DDBJ databases">
        <title>Human intestinal bacterial collection.</title>
        <authorList>
            <person name="Pauvert C."/>
            <person name="Hitch T.C.A."/>
            <person name="Clavel T."/>
        </authorList>
    </citation>
    <scope>NUCLEOTIDE SEQUENCE [LARGE SCALE GENOMIC DNA]</scope>
    <source>
        <strain evidence="2 3">CLA-SR-H019</strain>
    </source>
</reference>
<dbReference type="Gene3D" id="3.40.630.10">
    <property type="entry name" value="Zn peptidases"/>
    <property type="match status" value="2"/>
</dbReference>
<dbReference type="SUPFAM" id="SSF53187">
    <property type="entry name" value="Zn-dependent exopeptidases"/>
    <property type="match status" value="1"/>
</dbReference>
<dbReference type="Proteomes" id="UP001491691">
    <property type="component" value="Unassembled WGS sequence"/>
</dbReference>
<keyword evidence="3" id="KW-1185">Reference proteome</keyword>
<accession>A0ABV1IY40</accession>
<evidence type="ECO:0000259" key="1">
    <source>
        <dbReference type="Pfam" id="PF07687"/>
    </source>
</evidence>
<comment type="caution">
    <text evidence="2">The sequence shown here is derived from an EMBL/GenBank/DDBJ whole genome shotgun (WGS) entry which is preliminary data.</text>
</comment>
<feature type="domain" description="Peptidase M20 dimerisation" evidence="1">
    <location>
        <begin position="210"/>
        <end position="284"/>
    </location>
</feature>
<dbReference type="PANTHER" id="PTHR43501:SF1">
    <property type="entry name" value="CYTOSOL NON-SPECIFIC DIPEPTIDASE"/>
    <property type="match status" value="1"/>
</dbReference>
<dbReference type="PIRSF" id="PIRSF016599">
    <property type="entry name" value="Xaa-His_dipept"/>
    <property type="match status" value="1"/>
</dbReference>
<dbReference type="InterPro" id="IPR011650">
    <property type="entry name" value="Peptidase_M20_dimer"/>
</dbReference>
<dbReference type="InterPro" id="IPR001160">
    <property type="entry name" value="Peptidase_M20C"/>
</dbReference>